<sequence>MSNVRVRNAAEEKNKAAAVVSRSAPPANFPKISSSSKKRSHSSIKLFHGVVVVVDCIKGVRLQTENVLRQAFGERIRPVLALNKIDQCFKLHFDGEEAYQMFQQVIENANVVMATCTYTCLGDVRFDPVKGNVAFSSGLYGWAFTLTNFSDWNRRDKDDAKASGREFP</sequence>
<dbReference type="Proteomes" id="UP000554482">
    <property type="component" value="Unassembled WGS sequence"/>
</dbReference>
<dbReference type="GO" id="GO:0003924">
    <property type="term" value="F:GTPase activity"/>
    <property type="evidence" value="ECO:0007669"/>
    <property type="project" value="InterPro"/>
</dbReference>
<gene>
    <name evidence="5" type="ORF">FRX31_019153</name>
</gene>
<reference evidence="5 6" key="1">
    <citation type="submission" date="2020-06" db="EMBL/GenBank/DDBJ databases">
        <title>Transcriptomic and genomic resources for Thalictrum thalictroides and T. hernandezii: Facilitating candidate gene discovery in an emerging model plant lineage.</title>
        <authorList>
            <person name="Arias T."/>
            <person name="Riano-Pachon D.M."/>
            <person name="Di Stilio V.S."/>
        </authorList>
    </citation>
    <scope>NUCLEOTIDE SEQUENCE [LARGE SCALE GENOMIC DNA]</scope>
    <source>
        <strain evidence="6">cv. WT478/WT964</strain>
        <tissue evidence="5">Leaves</tissue>
    </source>
</reference>
<dbReference type="Pfam" id="PF00009">
    <property type="entry name" value="GTP_EFTU"/>
    <property type="match status" value="1"/>
</dbReference>
<dbReference type="PANTHER" id="PTHR42908:SF10">
    <property type="entry name" value="EUKARYOTIC TRANSLATION ELONGATION FACTOR 2"/>
    <property type="match status" value="1"/>
</dbReference>
<dbReference type="InterPro" id="IPR000795">
    <property type="entry name" value="T_Tr_GTP-bd_dom"/>
</dbReference>
<dbReference type="GO" id="GO:0043022">
    <property type="term" value="F:ribosome binding"/>
    <property type="evidence" value="ECO:0007669"/>
    <property type="project" value="TreeGrafter"/>
</dbReference>
<dbReference type="InterPro" id="IPR027417">
    <property type="entry name" value="P-loop_NTPase"/>
</dbReference>
<dbReference type="GO" id="GO:0005829">
    <property type="term" value="C:cytosol"/>
    <property type="evidence" value="ECO:0007669"/>
    <property type="project" value="TreeGrafter"/>
</dbReference>
<dbReference type="SUPFAM" id="SSF52540">
    <property type="entry name" value="P-loop containing nucleoside triphosphate hydrolases"/>
    <property type="match status" value="1"/>
</dbReference>
<keyword evidence="3" id="KW-0648">Protein biosynthesis</keyword>
<organism evidence="5 6">
    <name type="scientific">Thalictrum thalictroides</name>
    <name type="common">Rue-anemone</name>
    <name type="synonym">Anemone thalictroides</name>
    <dbReference type="NCBI Taxonomy" id="46969"/>
    <lineage>
        <taxon>Eukaryota</taxon>
        <taxon>Viridiplantae</taxon>
        <taxon>Streptophyta</taxon>
        <taxon>Embryophyta</taxon>
        <taxon>Tracheophyta</taxon>
        <taxon>Spermatophyta</taxon>
        <taxon>Magnoliopsida</taxon>
        <taxon>Ranunculales</taxon>
        <taxon>Ranunculaceae</taxon>
        <taxon>Thalictroideae</taxon>
        <taxon>Thalictrum</taxon>
    </lineage>
</organism>
<dbReference type="OrthoDB" id="364892at2759"/>
<feature type="domain" description="Tr-type G" evidence="4">
    <location>
        <begin position="42"/>
        <end position="144"/>
    </location>
</feature>
<dbReference type="GO" id="GO:1990904">
    <property type="term" value="C:ribonucleoprotein complex"/>
    <property type="evidence" value="ECO:0007669"/>
    <property type="project" value="TreeGrafter"/>
</dbReference>
<keyword evidence="6" id="KW-1185">Reference proteome</keyword>
<dbReference type="PANTHER" id="PTHR42908">
    <property type="entry name" value="TRANSLATION ELONGATION FACTOR-RELATED"/>
    <property type="match status" value="1"/>
</dbReference>
<keyword evidence="2 5" id="KW-0251">Elongation factor</keyword>
<evidence type="ECO:0000256" key="2">
    <source>
        <dbReference type="ARBA" id="ARBA00022768"/>
    </source>
</evidence>
<dbReference type="GO" id="GO:0005525">
    <property type="term" value="F:GTP binding"/>
    <property type="evidence" value="ECO:0007669"/>
    <property type="project" value="InterPro"/>
</dbReference>
<keyword evidence="1" id="KW-0963">Cytoplasm</keyword>
<proteinExistence type="predicted"/>
<dbReference type="EMBL" id="JABWDY010023001">
    <property type="protein sequence ID" value="KAF5191262.1"/>
    <property type="molecule type" value="Genomic_DNA"/>
</dbReference>
<dbReference type="GO" id="GO:0003746">
    <property type="term" value="F:translation elongation factor activity"/>
    <property type="evidence" value="ECO:0007669"/>
    <property type="project" value="UniProtKB-KW"/>
</dbReference>
<evidence type="ECO:0000259" key="4">
    <source>
        <dbReference type="Pfam" id="PF00009"/>
    </source>
</evidence>
<evidence type="ECO:0000256" key="3">
    <source>
        <dbReference type="ARBA" id="ARBA00022917"/>
    </source>
</evidence>
<dbReference type="Gene3D" id="3.40.50.300">
    <property type="entry name" value="P-loop containing nucleotide triphosphate hydrolases"/>
    <property type="match status" value="1"/>
</dbReference>
<evidence type="ECO:0000256" key="1">
    <source>
        <dbReference type="ARBA" id="ARBA00022490"/>
    </source>
</evidence>
<comment type="caution">
    <text evidence="5">The sequence shown here is derived from an EMBL/GenBank/DDBJ whole genome shotgun (WGS) entry which is preliminary data.</text>
</comment>
<dbReference type="AlphaFoldDB" id="A0A7J6W415"/>
<evidence type="ECO:0000313" key="5">
    <source>
        <dbReference type="EMBL" id="KAF5191262.1"/>
    </source>
</evidence>
<evidence type="ECO:0000313" key="6">
    <source>
        <dbReference type="Proteomes" id="UP000554482"/>
    </source>
</evidence>
<name>A0A7J6W415_THATH</name>
<accession>A0A7J6W415</accession>
<protein>
    <submittedName>
        <fullName evidence="5">Elongation factor</fullName>
    </submittedName>
</protein>